<reference evidence="4" key="1">
    <citation type="submission" date="2021-03" db="EMBL/GenBank/DDBJ databases">
        <authorList>
            <person name="Wang G."/>
        </authorList>
    </citation>
    <scope>NUCLEOTIDE SEQUENCE</scope>
    <source>
        <strain evidence="4">KCTC 12899</strain>
    </source>
</reference>
<name>A0A8J7QB58_9BACT</name>
<feature type="chain" id="PRO_5035173118" evidence="2">
    <location>
        <begin position="26"/>
        <end position="1381"/>
    </location>
</feature>
<dbReference type="RefSeq" id="WP_207860834.1">
    <property type="nucleotide sequence ID" value="NZ_JAFREP010000020.1"/>
</dbReference>
<keyword evidence="2" id="KW-0732">Signal</keyword>
<keyword evidence="5" id="KW-1185">Reference proteome</keyword>
<feature type="signal peptide" evidence="2">
    <location>
        <begin position="1"/>
        <end position="25"/>
    </location>
</feature>
<feature type="region of interest" description="Disordered" evidence="1">
    <location>
        <begin position="1330"/>
        <end position="1360"/>
    </location>
</feature>
<feature type="region of interest" description="Disordered" evidence="1">
    <location>
        <begin position="118"/>
        <end position="155"/>
    </location>
</feature>
<dbReference type="InterPro" id="IPR025193">
    <property type="entry name" value="DUF4114"/>
</dbReference>
<dbReference type="Proteomes" id="UP000664417">
    <property type="component" value="Unassembled WGS sequence"/>
</dbReference>
<organism evidence="4 5">
    <name type="scientific">Acanthopleuribacter pedis</name>
    <dbReference type="NCBI Taxonomy" id="442870"/>
    <lineage>
        <taxon>Bacteria</taxon>
        <taxon>Pseudomonadati</taxon>
        <taxon>Acidobacteriota</taxon>
        <taxon>Holophagae</taxon>
        <taxon>Acanthopleuribacterales</taxon>
        <taxon>Acanthopleuribacteraceae</taxon>
        <taxon>Acanthopleuribacter</taxon>
    </lineage>
</organism>
<gene>
    <name evidence="4" type="ORF">J3U88_20440</name>
</gene>
<evidence type="ECO:0000313" key="5">
    <source>
        <dbReference type="Proteomes" id="UP000664417"/>
    </source>
</evidence>
<sequence length="1381" mass="151884">MIFKNTLFPRLIMLCALLFSFTALAQVNNDACNEVTKVYNNDGFVDDDFDRADGGILVGDSIRLDSDQPLDTENLLLGLDQPFYVDYLAEGAGANHLFGFFFMDIDTDKDGIPDFYETGPNDDLDGDGLANIDDTDDDNDGIPDTDDTRPSGVARSSPVELFRNGDVAAAAGEHPGDYWQFVPNSVRTEPGSYNGMFEHPGAYLYVDNEGAVGVPDMLEARDVVNNEGNIPPYVVQRDFNGTGLDGRAHPGFLGHFDYSGTPTGGSGTNLHWIGETIFYLADDDDDRGTTWQYQNYLPYDYNTYQDRYASTNSFIDYLLYGTSDINSPNIPDALKNSDGTARTAPNGHEYWRFRWYESNISGARELVFFLVVFYNGGYNTNEDNVNTYYSKSAFNPDPYDPGNADRSGNTSGDNFGGSGRDNWYPNFQDMGDHNRLTRAVFGAGTNWTDIATAPTDGSAPVAHNTDNQAWVDMYNNWQPDRRILQYRALRDWFSGTSVDANNIINGRYTIDMDAENDSSIIRAINGRMVHLMVGAPESSRDAWLLGWEDLYSGGDRDYEDVVFYVKRAAGGVLQSGNVAEDATELFDDFTITQVSFDFTDNFTDGNWGIEGRYINYYYRLASSDEWIPLLGSNTEGLEHTREVDLFQPVFGGETVETGGSVRRTLTLQIQVPATQVYWKVEMATNNVDLFSPVVEDAIVGYQTLTHDFFYNAAVIPSSNMRYIPSVETPAFSWEDNRRNRGHLYGQQWFEHGPTPTALPNTINPETTPESQPTDPYIHWDAGVTMLQNLGGSERVIYTAIPSNPSAEYATNLTRYQLERDRTDAEVVSAYQFIDVQSSGEWLYNFHDPAADDPDHQSAALWLQNWLHGYANATVTAGNLIDDGPTRDWILGGLNRGAVDVVRAPGIPAWINGNAVPASLKRSYFEFMTSSEQSGERTRLLIGSESGLVHCIDAGAWRPVLSDPNHAPADGHFAGDDYGTGAELWSFLPGHLLDDLKHNYVGNRSVTAKVDATIHSRIVYDGTDWRRIAIIVQGFKAGQEDMSGTDLTGNVVTALDVTNPDSEPIPLWHRREPNMQDIVMIPSIGWVELDDDTQVWAVAYSSGATPVTGQAPSFRLVNAVTGADLGVSSTVGNAGGDFVMLGSPAFLDTDDNGFIDHMVGATSEGLLWVRGTRGDGTPLTSVRVANARFFHTPNTRANGSMIEMYIASSDSPFLYDEDEYGGGDFVNNVYRYTFDITNGGFTETGFNPLPTNHKVFGRPALVGNRLIVGTATGDTYSLCDFDRTDPGNLLNFNAPALGADDALVEEIDDLAAPVVGAIIVHNGSVEVHVNQTDQTTGGGGAENHTVFNPDEPKPAPTQSMTGATVFGVLGWEDTMMSQITIQ</sequence>
<protein>
    <submittedName>
        <fullName evidence="4">DUF4114 domain-containing protein</fullName>
    </submittedName>
</protein>
<evidence type="ECO:0000256" key="2">
    <source>
        <dbReference type="SAM" id="SignalP"/>
    </source>
</evidence>
<comment type="caution">
    <text evidence="4">The sequence shown here is derived from an EMBL/GenBank/DDBJ whole genome shotgun (WGS) entry which is preliminary data.</text>
</comment>
<accession>A0A8J7QB58</accession>
<evidence type="ECO:0000313" key="4">
    <source>
        <dbReference type="EMBL" id="MBO1320859.1"/>
    </source>
</evidence>
<dbReference type="Pfam" id="PF13448">
    <property type="entry name" value="DUF4114"/>
    <property type="match status" value="1"/>
</dbReference>
<feature type="compositionally biased region" description="Acidic residues" evidence="1">
    <location>
        <begin position="133"/>
        <end position="145"/>
    </location>
</feature>
<dbReference type="EMBL" id="JAFREP010000020">
    <property type="protein sequence ID" value="MBO1320859.1"/>
    <property type="molecule type" value="Genomic_DNA"/>
</dbReference>
<evidence type="ECO:0000256" key="1">
    <source>
        <dbReference type="SAM" id="MobiDB-lite"/>
    </source>
</evidence>
<proteinExistence type="predicted"/>
<feature type="domain" description="DUF4114" evidence="3">
    <location>
        <begin position="507"/>
        <end position="566"/>
    </location>
</feature>
<feature type="region of interest" description="Disordered" evidence="1">
    <location>
        <begin position="399"/>
        <end position="418"/>
    </location>
</feature>
<evidence type="ECO:0000259" key="3">
    <source>
        <dbReference type="Pfam" id="PF13448"/>
    </source>
</evidence>